<evidence type="ECO:0000313" key="2">
    <source>
        <dbReference type="Proteomes" id="UP000310541"/>
    </source>
</evidence>
<comment type="caution">
    <text evidence="1">The sequence shown here is derived from an EMBL/GenBank/DDBJ whole genome shotgun (WGS) entry which is preliminary data.</text>
</comment>
<dbReference type="Pfam" id="PF14043">
    <property type="entry name" value="WVELL"/>
    <property type="match status" value="1"/>
</dbReference>
<dbReference type="OrthoDB" id="2361637at2"/>
<protein>
    <recommendedName>
        <fullName evidence="3">WVELL protein</fullName>
    </recommendedName>
</protein>
<dbReference type="InterPro" id="IPR026952">
    <property type="entry name" value="WVELL"/>
</dbReference>
<dbReference type="Proteomes" id="UP000310541">
    <property type="component" value="Unassembled WGS sequence"/>
</dbReference>
<name>A0A4V5Q0Z0_9BACL</name>
<evidence type="ECO:0008006" key="3">
    <source>
        <dbReference type="Google" id="ProtNLM"/>
    </source>
</evidence>
<gene>
    <name evidence="1" type="ORF">FBF83_17545</name>
</gene>
<dbReference type="AlphaFoldDB" id="A0A4V5Q0Z0"/>
<dbReference type="EMBL" id="SWFM01000006">
    <property type="protein sequence ID" value="TKD68378.1"/>
    <property type="molecule type" value="Genomic_DNA"/>
</dbReference>
<organism evidence="1 2">
    <name type="scientific">Guptibacillus hwajinpoensis</name>
    <dbReference type="NCBI Taxonomy" id="208199"/>
    <lineage>
        <taxon>Bacteria</taxon>
        <taxon>Bacillati</taxon>
        <taxon>Bacillota</taxon>
        <taxon>Bacilli</taxon>
        <taxon>Bacillales</taxon>
        <taxon>Guptibacillaceae</taxon>
        <taxon>Guptibacillus</taxon>
    </lineage>
</organism>
<sequence length="90" mass="10792">MMEDLFQRLAHNLLEKNDHLSYGQARTMVELLWEDFESSRAKAGREYKGSDVTEKIVKQWIDYYGPVLHDFMMNNPKYKDYFGDDRSIKH</sequence>
<accession>A0A4V5Q0Z0</accession>
<evidence type="ECO:0000313" key="1">
    <source>
        <dbReference type="EMBL" id="TKD68378.1"/>
    </source>
</evidence>
<reference evidence="1 2" key="1">
    <citation type="submission" date="2019-04" db="EMBL/GenBank/DDBJ databases">
        <title>Genome sequence of Bacillus hwajinpoensis strain Y2.</title>
        <authorList>
            <person name="Fair J.L."/>
            <person name="Maclea K.S."/>
        </authorList>
    </citation>
    <scope>NUCLEOTIDE SEQUENCE [LARGE SCALE GENOMIC DNA]</scope>
    <source>
        <strain evidence="1 2">Y2</strain>
    </source>
</reference>
<proteinExistence type="predicted"/>